<dbReference type="GO" id="GO:0022857">
    <property type="term" value="F:transmembrane transporter activity"/>
    <property type="evidence" value="ECO:0007669"/>
    <property type="project" value="InterPro"/>
</dbReference>
<dbReference type="Gene3D" id="2.40.50.100">
    <property type="match status" value="1"/>
</dbReference>
<dbReference type="GO" id="GO:0015679">
    <property type="term" value="P:plasma membrane copper ion transport"/>
    <property type="evidence" value="ECO:0007669"/>
    <property type="project" value="TreeGrafter"/>
</dbReference>
<dbReference type="FunFam" id="2.40.30.170:FF:000010">
    <property type="entry name" value="Efflux RND transporter periplasmic adaptor subunit"/>
    <property type="match status" value="1"/>
</dbReference>
<dbReference type="EMBL" id="QLIX01000012">
    <property type="protein sequence ID" value="RAI58000.1"/>
    <property type="molecule type" value="Genomic_DNA"/>
</dbReference>
<protein>
    <submittedName>
        <fullName evidence="11">Efflux RND transporter periplasmic adaptor subunit</fullName>
    </submittedName>
</protein>
<dbReference type="GO" id="GO:0060003">
    <property type="term" value="P:copper ion export"/>
    <property type="evidence" value="ECO:0007669"/>
    <property type="project" value="TreeGrafter"/>
</dbReference>
<name>A0A327M4U9_9PROT</name>
<keyword evidence="12" id="KW-1185">Reference proteome</keyword>
<evidence type="ECO:0000259" key="10">
    <source>
        <dbReference type="Pfam" id="PF25975"/>
    </source>
</evidence>
<evidence type="ECO:0000256" key="5">
    <source>
        <dbReference type="ARBA" id="ARBA00058766"/>
    </source>
</evidence>
<dbReference type="InterPro" id="IPR058647">
    <property type="entry name" value="BSH_CzcB-like"/>
</dbReference>
<keyword evidence="4" id="KW-0105">Cadmium resistance</keyword>
<dbReference type="Pfam" id="PF25893">
    <property type="entry name" value="HH_CzcB"/>
    <property type="match status" value="1"/>
</dbReference>
<comment type="similarity">
    <text evidence="1">Belongs to the membrane fusion protein (MFP) (TC 8.A.1) family.</text>
</comment>
<feature type="domain" description="CzcB-like barrel-sandwich hybrid" evidence="9">
    <location>
        <begin position="120"/>
        <end position="272"/>
    </location>
</feature>
<sequence length="428" mass="44755">MRSILLLLAGAAAALGAAVLRPDLPAHLRAGLGLAPAAGTAAHHAGPAAAEEDDHDHGHDHGHGHAHGPGEDRDGEAADGTLRMTEEQIAGAGITLAAAGPGSLARRVALPGTVTANADRLAHVPARVAGIVTALHRRLGEAVAAGEVLAVVESAEIATAKGEYLAALRTTELARLTFEREQRLWQRKVSAEQDFLKARTDWQEAQIRLDLARQKLAAIGLGRTEIEDLPRQPIEALRRQEVRAPIAGRITARPKMLGDAVSAEMEVYTLADLATVWVEMAVPPADLAFVQEGMAARIAGESGRLGEGRIVFLSPVLDPETRSARAVVELPNPAGALRPGGFVTAEVATGAQAVPLLLPRAALQQVEGETVVFVRTAEGFARRAVVLGRGDGEEVEVVSGLDPGERYAAGNSFLLKAELGKAEAGHAH</sequence>
<comment type="caution">
    <text evidence="11">The sequence shown here is derived from an EMBL/GenBank/DDBJ whole genome shotgun (WGS) entry which is preliminary data.</text>
</comment>
<dbReference type="InterPro" id="IPR006143">
    <property type="entry name" value="RND_pump_MFP"/>
</dbReference>
<dbReference type="GO" id="GO:0030288">
    <property type="term" value="C:outer membrane-bounded periplasmic space"/>
    <property type="evidence" value="ECO:0007669"/>
    <property type="project" value="TreeGrafter"/>
</dbReference>
<dbReference type="Pfam" id="PF25973">
    <property type="entry name" value="BSH_CzcB"/>
    <property type="match status" value="1"/>
</dbReference>
<organism evidence="11 12">
    <name type="scientific">Roseicella frigidaeris</name>
    <dbReference type="NCBI Taxonomy" id="2230885"/>
    <lineage>
        <taxon>Bacteria</taxon>
        <taxon>Pseudomonadati</taxon>
        <taxon>Pseudomonadota</taxon>
        <taxon>Alphaproteobacteria</taxon>
        <taxon>Acetobacterales</taxon>
        <taxon>Roseomonadaceae</taxon>
        <taxon>Roseicella</taxon>
    </lineage>
</organism>
<evidence type="ECO:0000256" key="4">
    <source>
        <dbReference type="ARBA" id="ARBA00043263"/>
    </source>
</evidence>
<gene>
    <name evidence="11" type="ORF">DOO78_16075</name>
</gene>
<dbReference type="InterPro" id="IPR051909">
    <property type="entry name" value="MFP_Cation_Efflux"/>
</dbReference>
<accession>A0A327M4U9</accession>
<proteinExistence type="inferred from homology"/>
<dbReference type="Pfam" id="PF25975">
    <property type="entry name" value="CzcB_C"/>
    <property type="match status" value="1"/>
</dbReference>
<evidence type="ECO:0000256" key="2">
    <source>
        <dbReference type="ARBA" id="ARBA00022448"/>
    </source>
</evidence>
<keyword evidence="2" id="KW-0813">Transport</keyword>
<dbReference type="GO" id="GO:0046914">
    <property type="term" value="F:transition metal ion binding"/>
    <property type="evidence" value="ECO:0007669"/>
    <property type="project" value="TreeGrafter"/>
</dbReference>
<dbReference type="AlphaFoldDB" id="A0A327M4U9"/>
<dbReference type="SUPFAM" id="SSF111369">
    <property type="entry name" value="HlyD-like secretion proteins"/>
    <property type="match status" value="1"/>
</dbReference>
<evidence type="ECO:0000256" key="1">
    <source>
        <dbReference type="ARBA" id="ARBA00009477"/>
    </source>
</evidence>
<dbReference type="OrthoDB" id="9774837at2"/>
<dbReference type="GO" id="GO:0046686">
    <property type="term" value="P:response to cadmium ion"/>
    <property type="evidence" value="ECO:0007669"/>
    <property type="project" value="UniProtKB-KW"/>
</dbReference>
<dbReference type="InterPro" id="IPR058649">
    <property type="entry name" value="CzcB_C"/>
</dbReference>
<evidence type="ECO:0000313" key="12">
    <source>
        <dbReference type="Proteomes" id="UP000249065"/>
    </source>
</evidence>
<dbReference type="PANTHER" id="PTHR30097">
    <property type="entry name" value="CATION EFFLUX SYSTEM PROTEIN CUSB"/>
    <property type="match status" value="1"/>
</dbReference>
<feature type="domain" description="CzcB-like alpha-helical hairpin" evidence="7">
    <location>
        <begin position="160"/>
        <end position="218"/>
    </location>
</feature>
<evidence type="ECO:0000256" key="6">
    <source>
        <dbReference type="SAM" id="MobiDB-lite"/>
    </source>
</evidence>
<feature type="region of interest" description="Disordered" evidence="6">
    <location>
        <begin position="39"/>
        <end position="77"/>
    </location>
</feature>
<dbReference type="PANTHER" id="PTHR30097:SF4">
    <property type="entry name" value="SLR6042 PROTEIN"/>
    <property type="match status" value="1"/>
</dbReference>
<dbReference type="RefSeq" id="WP_111470883.1">
    <property type="nucleotide sequence ID" value="NZ_QLIX01000012.1"/>
</dbReference>
<evidence type="ECO:0000256" key="3">
    <source>
        <dbReference type="ARBA" id="ARBA00022833"/>
    </source>
</evidence>
<feature type="domain" description="CusB-like beta-barrel" evidence="8">
    <location>
        <begin position="275"/>
        <end position="349"/>
    </location>
</feature>
<dbReference type="GO" id="GO:0016020">
    <property type="term" value="C:membrane"/>
    <property type="evidence" value="ECO:0007669"/>
    <property type="project" value="InterPro"/>
</dbReference>
<feature type="compositionally biased region" description="Basic and acidic residues" evidence="6">
    <location>
        <begin position="55"/>
        <end position="76"/>
    </location>
</feature>
<dbReference type="InterPro" id="IPR058648">
    <property type="entry name" value="HH_CzcB-like"/>
</dbReference>
<dbReference type="Gene3D" id="2.40.30.170">
    <property type="match status" value="1"/>
</dbReference>
<evidence type="ECO:0000313" key="11">
    <source>
        <dbReference type="EMBL" id="RAI58000.1"/>
    </source>
</evidence>
<dbReference type="InterPro" id="IPR058792">
    <property type="entry name" value="Beta-barrel_RND_2"/>
</dbReference>
<evidence type="ECO:0000259" key="9">
    <source>
        <dbReference type="Pfam" id="PF25973"/>
    </source>
</evidence>
<keyword evidence="3" id="KW-0862">Zinc</keyword>
<dbReference type="Pfam" id="PF25954">
    <property type="entry name" value="Beta-barrel_RND_2"/>
    <property type="match status" value="1"/>
</dbReference>
<feature type="compositionally biased region" description="Low complexity" evidence="6">
    <location>
        <begin position="39"/>
        <end position="49"/>
    </location>
</feature>
<comment type="function">
    <text evidence="5">CzcA and CzcB together would act in zinc efflux nearly as effectively as the complete czc efflux system (CzcABC). The CzcB protein is thought to funnel zinc cations to the CzcA transport protein.</text>
</comment>
<dbReference type="Proteomes" id="UP000249065">
    <property type="component" value="Unassembled WGS sequence"/>
</dbReference>
<reference evidence="12" key="1">
    <citation type="submission" date="2018-06" db="EMBL/GenBank/DDBJ databases">
        <authorList>
            <person name="Khan S.A."/>
        </authorList>
    </citation>
    <scope>NUCLEOTIDE SEQUENCE [LARGE SCALE GENOMIC DNA]</scope>
    <source>
        <strain evidence="12">DB-1506</strain>
    </source>
</reference>
<feature type="domain" description="CzcB-like C-terminal circularly permuted SH3-like" evidence="10">
    <location>
        <begin position="358"/>
        <end position="416"/>
    </location>
</feature>
<dbReference type="NCBIfam" id="TIGR01730">
    <property type="entry name" value="RND_mfp"/>
    <property type="match status" value="1"/>
</dbReference>
<evidence type="ECO:0000259" key="7">
    <source>
        <dbReference type="Pfam" id="PF25893"/>
    </source>
</evidence>
<evidence type="ECO:0000259" key="8">
    <source>
        <dbReference type="Pfam" id="PF25954"/>
    </source>
</evidence>
<dbReference type="Gene3D" id="2.40.420.20">
    <property type="match status" value="1"/>
</dbReference>
<dbReference type="FunFam" id="2.40.420.20:FF:000006">
    <property type="entry name" value="RND family efflux transporter MFP subunit"/>
    <property type="match status" value="1"/>
</dbReference>